<evidence type="ECO:0000256" key="5">
    <source>
        <dbReference type="ARBA" id="ARBA00023002"/>
    </source>
</evidence>
<dbReference type="InterPro" id="IPR016169">
    <property type="entry name" value="FAD-bd_PCMH_sub2"/>
</dbReference>
<keyword evidence="4" id="KW-0274">FAD</keyword>
<dbReference type="InterPro" id="IPR016171">
    <property type="entry name" value="Vanillyl_alc_oxidase_C-sub2"/>
</dbReference>
<dbReference type="GO" id="GO:0050660">
    <property type="term" value="F:flavin adenine dinucleotide binding"/>
    <property type="evidence" value="ECO:0007669"/>
    <property type="project" value="InterPro"/>
</dbReference>
<dbReference type="GO" id="GO:1903457">
    <property type="term" value="P:lactate catabolic process"/>
    <property type="evidence" value="ECO:0007669"/>
    <property type="project" value="TreeGrafter"/>
</dbReference>
<evidence type="ECO:0000256" key="4">
    <source>
        <dbReference type="ARBA" id="ARBA00022827"/>
    </source>
</evidence>
<dbReference type="InterPro" id="IPR036318">
    <property type="entry name" value="FAD-bd_PCMH-like_sf"/>
</dbReference>
<evidence type="ECO:0000256" key="3">
    <source>
        <dbReference type="ARBA" id="ARBA00022630"/>
    </source>
</evidence>
<name>A0A382UX38_9ZZZZ</name>
<dbReference type="Gene3D" id="3.30.70.2740">
    <property type="match status" value="1"/>
</dbReference>
<dbReference type="SUPFAM" id="SSF55103">
    <property type="entry name" value="FAD-linked oxidases, C-terminal domain"/>
    <property type="match status" value="1"/>
</dbReference>
<dbReference type="InterPro" id="IPR016164">
    <property type="entry name" value="FAD-linked_Oxase-like_C"/>
</dbReference>
<feature type="non-terminal residue" evidence="7">
    <location>
        <position position="1"/>
    </location>
</feature>
<dbReference type="GO" id="GO:0008720">
    <property type="term" value="F:D-lactate dehydrogenase (NAD+) activity"/>
    <property type="evidence" value="ECO:0007669"/>
    <property type="project" value="TreeGrafter"/>
</dbReference>
<feature type="domain" description="FAD-binding oxidoreductase/transferase type 4 C-terminal" evidence="6">
    <location>
        <begin position="55"/>
        <end position="289"/>
    </location>
</feature>
<dbReference type="GO" id="GO:0004458">
    <property type="term" value="F:D-lactate dehydrogenase (cytochrome) activity"/>
    <property type="evidence" value="ECO:0007669"/>
    <property type="project" value="TreeGrafter"/>
</dbReference>
<evidence type="ECO:0000259" key="6">
    <source>
        <dbReference type="Pfam" id="PF02913"/>
    </source>
</evidence>
<sequence length="290" mass="33640">PEISYKSPACKNAAGYYVRSNMDWLDLFIGSDGTLGIFTRIRLKLQLRPFSFISGILFFPEEEECWSVVNSIKESNINFLDPCSLEYFDCNSLSRLRKRFSNIPVNAQSALFFENDIEKSLDYEPALEVWFDYINNTSALSDSWFAQSNADLKRFHEFRHTIPVLLNEENSRLKRTKIGTDMAVPDIYFFDMLRFYKHELETANIDYVVFGHLGDNHLHINFLPNENDIKKTHELYARLVSQVLKWGGTVSAEHGIGKLKKNYFSQMVGNDSLKELKAIKEIFDPRFILG</sequence>
<evidence type="ECO:0000256" key="2">
    <source>
        <dbReference type="ARBA" id="ARBA00008000"/>
    </source>
</evidence>
<gene>
    <name evidence="7" type="ORF">METZ01_LOCUS391102</name>
</gene>
<organism evidence="7">
    <name type="scientific">marine metagenome</name>
    <dbReference type="NCBI Taxonomy" id="408172"/>
    <lineage>
        <taxon>unclassified sequences</taxon>
        <taxon>metagenomes</taxon>
        <taxon>ecological metagenomes</taxon>
    </lineage>
</organism>
<comment type="similarity">
    <text evidence="2">Belongs to the FAD-binding oxidoreductase/transferase type 4 family.</text>
</comment>
<proteinExistence type="inferred from homology"/>
<dbReference type="PANTHER" id="PTHR11748:SF111">
    <property type="entry name" value="D-LACTATE DEHYDROGENASE, MITOCHONDRIAL-RELATED"/>
    <property type="match status" value="1"/>
</dbReference>
<keyword evidence="5" id="KW-0560">Oxidoreductase</keyword>
<accession>A0A382UX38</accession>
<evidence type="ECO:0000313" key="7">
    <source>
        <dbReference type="EMBL" id="SVD38248.1"/>
    </source>
</evidence>
<feature type="non-terminal residue" evidence="7">
    <location>
        <position position="290"/>
    </location>
</feature>
<dbReference type="AlphaFoldDB" id="A0A382UX38"/>
<dbReference type="SUPFAM" id="SSF56176">
    <property type="entry name" value="FAD-binding/transporter-associated domain-like"/>
    <property type="match status" value="1"/>
</dbReference>
<reference evidence="7" key="1">
    <citation type="submission" date="2018-05" db="EMBL/GenBank/DDBJ databases">
        <authorList>
            <person name="Lanie J.A."/>
            <person name="Ng W.-L."/>
            <person name="Kazmierczak K.M."/>
            <person name="Andrzejewski T.M."/>
            <person name="Davidsen T.M."/>
            <person name="Wayne K.J."/>
            <person name="Tettelin H."/>
            <person name="Glass J.I."/>
            <person name="Rusch D."/>
            <person name="Podicherti R."/>
            <person name="Tsui H.-C.T."/>
            <person name="Winkler M.E."/>
        </authorList>
    </citation>
    <scope>NUCLEOTIDE SEQUENCE</scope>
</reference>
<dbReference type="PANTHER" id="PTHR11748">
    <property type="entry name" value="D-LACTATE DEHYDROGENASE"/>
    <property type="match status" value="1"/>
</dbReference>
<dbReference type="Gene3D" id="1.10.45.10">
    <property type="entry name" value="Vanillyl-alcohol Oxidase, Chain A, domain 4"/>
    <property type="match status" value="1"/>
</dbReference>
<dbReference type="Pfam" id="PF02913">
    <property type="entry name" value="FAD-oxidase_C"/>
    <property type="match status" value="1"/>
</dbReference>
<protein>
    <recommendedName>
        <fullName evidence="6">FAD-binding oxidoreductase/transferase type 4 C-terminal domain-containing protein</fullName>
    </recommendedName>
</protein>
<dbReference type="InterPro" id="IPR004113">
    <property type="entry name" value="FAD-bd_oxidored_4_C"/>
</dbReference>
<comment type="cofactor">
    <cofactor evidence="1">
        <name>FAD</name>
        <dbReference type="ChEBI" id="CHEBI:57692"/>
    </cofactor>
</comment>
<dbReference type="Gene3D" id="3.30.465.10">
    <property type="match status" value="1"/>
</dbReference>
<dbReference type="EMBL" id="UINC01147114">
    <property type="protein sequence ID" value="SVD38248.1"/>
    <property type="molecule type" value="Genomic_DNA"/>
</dbReference>
<evidence type="ECO:0000256" key="1">
    <source>
        <dbReference type="ARBA" id="ARBA00001974"/>
    </source>
</evidence>
<keyword evidence="3" id="KW-0285">Flavoprotein</keyword>